<dbReference type="EMBL" id="JACIJJ010000002">
    <property type="protein sequence ID" value="MBB5698575.1"/>
    <property type="molecule type" value="Genomic_DNA"/>
</dbReference>
<evidence type="ECO:0000256" key="5">
    <source>
        <dbReference type="ARBA" id="ARBA00038894"/>
    </source>
</evidence>
<dbReference type="Pfam" id="PF13622">
    <property type="entry name" value="4HBT_3"/>
    <property type="match status" value="1"/>
</dbReference>
<dbReference type="PANTHER" id="PTHR11066:SF34">
    <property type="entry name" value="ACYL-COENZYME A THIOESTERASE 8"/>
    <property type="match status" value="1"/>
</dbReference>
<dbReference type="Proteomes" id="UP000557739">
    <property type="component" value="Unassembled WGS sequence"/>
</dbReference>
<dbReference type="Gene3D" id="2.40.160.210">
    <property type="entry name" value="Acyl-CoA thioesterase, double hotdog domain"/>
    <property type="match status" value="1"/>
</dbReference>
<comment type="subunit">
    <text evidence="2">Homotetramer.</text>
</comment>
<dbReference type="InterPro" id="IPR049450">
    <property type="entry name" value="ACOT8-like_C"/>
</dbReference>
<dbReference type="InterPro" id="IPR029069">
    <property type="entry name" value="HotDog_dom_sf"/>
</dbReference>
<dbReference type="GO" id="GO:0009062">
    <property type="term" value="P:fatty acid catabolic process"/>
    <property type="evidence" value="ECO:0007669"/>
    <property type="project" value="TreeGrafter"/>
</dbReference>
<dbReference type="FunFam" id="2.40.160.210:FF:000001">
    <property type="entry name" value="Acyl-CoA thioesterase II"/>
    <property type="match status" value="1"/>
</dbReference>
<gene>
    <name evidence="11" type="ORF">FHR19_001920</name>
</gene>
<dbReference type="CDD" id="cd03444">
    <property type="entry name" value="Thioesterase_II_repeat1"/>
    <property type="match status" value="1"/>
</dbReference>
<dbReference type="GO" id="GO:0006637">
    <property type="term" value="P:acyl-CoA metabolic process"/>
    <property type="evidence" value="ECO:0007669"/>
    <property type="project" value="InterPro"/>
</dbReference>
<dbReference type="GO" id="GO:0047617">
    <property type="term" value="F:fatty acyl-CoA hydrolase activity"/>
    <property type="evidence" value="ECO:0007669"/>
    <property type="project" value="UniProtKB-EC"/>
</dbReference>
<dbReference type="PANTHER" id="PTHR11066">
    <property type="entry name" value="ACYL-COA THIOESTERASE"/>
    <property type="match status" value="1"/>
</dbReference>
<reference evidence="11 12" key="1">
    <citation type="submission" date="2020-08" db="EMBL/GenBank/DDBJ databases">
        <title>Genomic Encyclopedia of Type Strains, Phase IV (KMG-IV): sequencing the most valuable type-strain genomes for metagenomic binning, comparative biology and taxonomic classification.</title>
        <authorList>
            <person name="Goeker M."/>
        </authorList>
    </citation>
    <scope>NUCLEOTIDE SEQUENCE [LARGE SCALE GENOMIC DNA]</scope>
    <source>
        <strain evidence="11 12">DSM 27244</strain>
    </source>
</reference>
<feature type="domain" description="Acyl-CoA thioesterase-like C-terminal" evidence="10">
    <location>
        <begin position="138"/>
        <end position="293"/>
    </location>
</feature>
<dbReference type="RefSeq" id="WP_184027403.1">
    <property type="nucleotide sequence ID" value="NZ_JACIJJ010000002.1"/>
</dbReference>
<feature type="domain" description="Acyl-CoA thioesterase-like N-terminal HotDog" evidence="9">
    <location>
        <begin position="44"/>
        <end position="118"/>
    </location>
</feature>
<dbReference type="AlphaFoldDB" id="A0A7W9AQA3"/>
<evidence type="ECO:0000256" key="8">
    <source>
        <dbReference type="ARBA" id="ARBA00079653"/>
    </source>
</evidence>
<keyword evidence="12" id="KW-1185">Reference proteome</keyword>
<evidence type="ECO:0000256" key="6">
    <source>
        <dbReference type="ARBA" id="ARBA00050943"/>
    </source>
</evidence>
<evidence type="ECO:0000256" key="4">
    <source>
        <dbReference type="ARBA" id="ARBA00023098"/>
    </source>
</evidence>
<dbReference type="EC" id="3.1.2.20" evidence="5"/>
<accession>A0A7W9AQA3</accession>
<dbReference type="CDD" id="cd03445">
    <property type="entry name" value="Thioesterase_II_repeat2"/>
    <property type="match status" value="1"/>
</dbReference>
<dbReference type="InterPro" id="IPR049449">
    <property type="entry name" value="TesB_ACOT8-like_N"/>
</dbReference>
<evidence type="ECO:0000256" key="3">
    <source>
        <dbReference type="ARBA" id="ARBA00022801"/>
    </source>
</evidence>
<evidence type="ECO:0000256" key="2">
    <source>
        <dbReference type="ARBA" id="ARBA00011881"/>
    </source>
</evidence>
<dbReference type="InterPro" id="IPR042171">
    <property type="entry name" value="Acyl-CoA_hotdog"/>
</dbReference>
<dbReference type="InterPro" id="IPR003703">
    <property type="entry name" value="Acyl_CoA_thio"/>
</dbReference>
<comment type="catalytic activity">
    <reaction evidence="6">
        <text>a fatty acyl-CoA + H2O = a fatty acid + CoA + H(+)</text>
        <dbReference type="Rhea" id="RHEA:16781"/>
        <dbReference type="ChEBI" id="CHEBI:15377"/>
        <dbReference type="ChEBI" id="CHEBI:15378"/>
        <dbReference type="ChEBI" id="CHEBI:28868"/>
        <dbReference type="ChEBI" id="CHEBI:57287"/>
        <dbReference type="ChEBI" id="CHEBI:77636"/>
        <dbReference type="EC" id="3.1.2.20"/>
    </reaction>
    <physiologicalReaction direction="left-to-right" evidence="6">
        <dbReference type="Rhea" id="RHEA:16782"/>
    </physiologicalReaction>
</comment>
<dbReference type="SUPFAM" id="SSF54637">
    <property type="entry name" value="Thioesterase/thiol ester dehydrase-isomerase"/>
    <property type="match status" value="2"/>
</dbReference>
<evidence type="ECO:0000313" key="11">
    <source>
        <dbReference type="EMBL" id="MBB5698575.1"/>
    </source>
</evidence>
<proteinExistence type="inferred from homology"/>
<sequence length="296" mass="32954">MTERNHDNPPEGGPEGDATRLVALEELDTDLFRNRFSEYERSDHLFGGQVMAQSLAAATATIEAGVAHSLHGYFLRAGSAGQRIIFNVERTRDGRSFATRRVVAVQSGIPIFHLECSFHRGEPGFDHQEPPPLDVPQPDDLPTMAEAADMMADRLPGSTVRILKHLRLIEARPVDPEQLLRQDRPARRRFWVRVPSAANSADPAVHQQLLAYLSDYWLAGTTLVPHPVRMAGPELFMASLDHAMWFHAPHRVDDWLLYDCDSPQAGNGRGLARGALYTRAGDLIASTAQEALMRLR</sequence>
<evidence type="ECO:0000256" key="7">
    <source>
        <dbReference type="ARBA" id="ARBA00071120"/>
    </source>
</evidence>
<keyword evidence="3 11" id="KW-0378">Hydrolase</keyword>
<evidence type="ECO:0000313" key="12">
    <source>
        <dbReference type="Proteomes" id="UP000557739"/>
    </source>
</evidence>
<keyword evidence="4" id="KW-0443">Lipid metabolism</keyword>
<name>A0A7W9AQA3_9SPHN</name>
<evidence type="ECO:0000259" key="9">
    <source>
        <dbReference type="Pfam" id="PF13622"/>
    </source>
</evidence>
<comment type="similarity">
    <text evidence="1">Belongs to the C/M/P thioester hydrolase family.</text>
</comment>
<dbReference type="Pfam" id="PF20789">
    <property type="entry name" value="4HBT_3C"/>
    <property type="match status" value="1"/>
</dbReference>
<comment type="caution">
    <text evidence="11">The sequence shown here is derived from an EMBL/GenBank/DDBJ whole genome shotgun (WGS) entry which is preliminary data.</text>
</comment>
<protein>
    <recommendedName>
        <fullName evidence="7">Acyl-CoA thioesterase 2</fullName>
        <ecNumber evidence="5">3.1.2.20</ecNumber>
    </recommendedName>
    <alternativeName>
        <fullName evidence="8">Thioesterase II</fullName>
    </alternativeName>
</protein>
<organism evidence="11 12">
    <name type="scientific">Sphingomonas yantingensis</name>
    <dbReference type="NCBI Taxonomy" id="1241761"/>
    <lineage>
        <taxon>Bacteria</taxon>
        <taxon>Pseudomonadati</taxon>
        <taxon>Pseudomonadota</taxon>
        <taxon>Alphaproteobacteria</taxon>
        <taxon>Sphingomonadales</taxon>
        <taxon>Sphingomonadaceae</taxon>
        <taxon>Sphingomonas</taxon>
    </lineage>
</organism>
<evidence type="ECO:0000256" key="1">
    <source>
        <dbReference type="ARBA" id="ARBA00006538"/>
    </source>
</evidence>
<evidence type="ECO:0000259" key="10">
    <source>
        <dbReference type="Pfam" id="PF20789"/>
    </source>
</evidence>